<protein>
    <submittedName>
        <fullName evidence="1">UDP-galactose:(Galactosyl) LPS alpha1,2-galactosyltransferase WaaW</fullName>
    </submittedName>
</protein>
<dbReference type="Pfam" id="PF01501">
    <property type="entry name" value="Glyco_transf_8"/>
    <property type="match status" value="1"/>
</dbReference>
<dbReference type="InterPro" id="IPR002495">
    <property type="entry name" value="Glyco_trans_8"/>
</dbReference>
<name>A0AA94M0Z5_9STRE</name>
<organism evidence="1 2">
    <name type="scientific">Streptococcus gallolyticus</name>
    <dbReference type="NCBI Taxonomy" id="315405"/>
    <lineage>
        <taxon>Bacteria</taxon>
        <taxon>Bacillati</taxon>
        <taxon>Bacillota</taxon>
        <taxon>Bacilli</taxon>
        <taxon>Lactobacillales</taxon>
        <taxon>Streptococcaceae</taxon>
        <taxon>Streptococcus</taxon>
    </lineage>
</organism>
<reference evidence="1 2" key="1">
    <citation type="submission" date="2018-06" db="EMBL/GenBank/DDBJ databases">
        <authorList>
            <consortium name="Pathogen Informatics"/>
            <person name="Doyle S."/>
        </authorList>
    </citation>
    <scope>NUCLEOTIDE SEQUENCE [LARGE SCALE GENOMIC DNA]</scope>
    <source>
        <strain evidence="1 2">NCTC13773</strain>
    </source>
</reference>
<dbReference type="EMBL" id="LS483409">
    <property type="protein sequence ID" value="SQG78568.1"/>
    <property type="molecule type" value="Genomic_DNA"/>
</dbReference>
<dbReference type="SUPFAM" id="SSF53448">
    <property type="entry name" value="Nucleotide-diphospho-sugar transferases"/>
    <property type="match status" value="1"/>
</dbReference>
<gene>
    <name evidence="1" type="ORF">NCTC13773_00334</name>
</gene>
<evidence type="ECO:0000313" key="1">
    <source>
        <dbReference type="EMBL" id="SQG78568.1"/>
    </source>
</evidence>
<accession>A0AA94M0Z5</accession>
<dbReference type="GO" id="GO:0016757">
    <property type="term" value="F:glycosyltransferase activity"/>
    <property type="evidence" value="ECO:0007669"/>
    <property type="project" value="InterPro"/>
</dbReference>
<dbReference type="RefSeq" id="WP_077496102.1">
    <property type="nucleotide sequence ID" value="NZ_LS483409.1"/>
</dbReference>
<dbReference type="Gene3D" id="3.90.550.10">
    <property type="entry name" value="Spore Coat Polysaccharide Biosynthesis Protein SpsA, Chain A"/>
    <property type="match status" value="1"/>
</dbReference>
<evidence type="ECO:0000313" key="2">
    <source>
        <dbReference type="Proteomes" id="UP000249013"/>
    </source>
</evidence>
<dbReference type="InterPro" id="IPR029044">
    <property type="entry name" value="Nucleotide-diphossugar_trans"/>
</dbReference>
<dbReference type="AlphaFoldDB" id="A0AA94M0Z5"/>
<proteinExistence type="predicted"/>
<dbReference type="Proteomes" id="UP000249013">
    <property type="component" value="Chromosome 1"/>
</dbReference>
<sequence>MQHILYCGDSQMIDGLILSSLSLAKNTNEALDIRILTARIESAEKTYHPLTEDSAVKLEKILQAYDERHCVTIIDISDLLLSEFPVANQETIFTPNCMLRLFADKLSDLPERFLYLDTDVICCRDFSEFYHQELNDVEFVGVLDYYGKWFFHHQWRTFDYINSGVLLFNTAEIQKTNLLGRCRKLCQEKTFFMPDQSALNTLAKKKKITNRKFNDQRRYHKNTVFQHFTTSFRFFPWVHTLTVKPWEIDKMHDVLKLHVHDDLIDQYLAYKEDFLY</sequence>